<comment type="caution">
    <text evidence="2">The sequence shown here is derived from an EMBL/GenBank/DDBJ whole genome shotgun (WGS) entry which is preliminary data.</text>
</comment>
<gene>
    <name evidence="2" type="ORF">BCR44DRAFT_1284489</name>
</gene>
<feature type="compositionally biased region" description="Low complexity" evidence="1">
    <location>
        <begin position="87"/>
        <end position="102"/>
    </location>
</feature>
<sequence length="246" mass="26705">MHNRIHILTEQLSEQRRIAQSHEIALIHISSWLRQQGVNIPFNPSAAPGSLDALSNQQQQQRQHQQAQVAIQLNGQFIQDESLAARGGYTSPTPTGSSLSPTASMGMDPLSLSRTGSMSPTQLALLAGMSHVSPGLTASMAALDMTASPNMHMLHVSGPGSRRGSMDTSAAGMMGLDPAMLMQMQQMQQQNQQQQQQQQQQQLMMQMQMQAQAQQQHADGTTPLSISSALDPMFMTQLNINGLGHQ</sequence>
<keyword evidence="3" id="KW-1185">Reference proteome</keyword>
<evidence type="ECO:0000256" key="1">
    <source>
        <dbReference type="SAM" id="MobiDB-lite"/>
    </source>
</evidence>
<accession>A0A1Y2HYY4</accession>
<organism evidence="2 3">
    <name type="scientific">Catenaria anguillulae PL171</name>
    <dbReference type="NCBI Taxonomy" id="765915"/>
    <lineage>
        <taxon>Eukaryota</taxon>
        <taxon>Fungi</taxon>
        <taxon>Fungi incertae sedis</taxon>
        <taxon>Blastocladiomycota</taxon>
        <taxon>Blastocladiomycetes</taxon>
        <taxon>Blastocladiales</taxon>
        <taxon>Catenariaceae</taxon>
        <taxon>Catenaria</taxon>
    </lineage>
</organism>
<dbReference type="EMBL" id="MCFL01000007">
    <property type="protein sequence ID" value="ORZ38943.1"/>
    <property type="molecule type" value="Genomic_DNA"/>
</dbReference>
<feature type="region of interest" description="Disordered" evidence="1">
    <location>
        <begin position="86"/>
        <end position="116"/>
    </location>
</feature>
<dbReference type="Proteomes" id="UP000193411">
    <property type="component" value="Unassembled WGS sequence"/>
</dbReference>
<protein>
    <submittedName>
        <fullName evidence="2">Uncharacterized protein</fullName>
    </submittedName>
</protein>
<name>A0A1Y2HYY4_9FUNG</name>
<reference evidence="2 3" key="1">
    <citation type="submission" date="2016-07" db="EMBL/GenBank/DDBJ databases">
        <title>Pervasive Adenine N6-methylation of Active Genes in Fungi.</title>
        <authorList>
            <consortium name="DOE Joint Genome Institute"/>
            <person name="Mondo S.J."/>
            <person name="Dannebaum R.O."/>
            <person name="Kuo R.C."/>
            <person name="Labutti K."/>
            <person name="Haridas S."/>
            <person name="Kuo A."/>
            <person name="Salamov A."/>
            <person name="Ahrendt S.R."/>
            <person name="Lipzen A."/>
            <person name="Sullivan W."/>
            <person name="Andreopoulos W.B."/>
            <person name="Clum A."/>
            <person name="Lindquist E."/>
            <person name="Daum C."/>
            <person name="Ramamoorthy G.K."/>
            <person name="Gryganskyi A."/>
            <person name="Culley D."/>
            <person name="Magnuson J.K."/>
            <person name="James T.Y."/>
            <person name="O'Malley M.A."/>
            <person name="Stajich J.E."/>
            <person name="Spatafora J.W."/>
            <person name="Visel A."/>
            <person name="Grigoriev I.V."/>
        </authorList>
    </citation>
    <scope>NUCLEOTIDE SEQUENCE [LARGE SCALE GENOMIC DNA]</scope>
    <source>
        <strain evidence="2 3">PL171</strain>
    </source>
</reference>
<proteinExistence type="predicted"/>
<evidence type="ECO:0000313" key="3">
    <source>
        <dbReference type="Proteomes" id="UP000193411"/>
    </source>
</evidence>
<dbReference type="AlphaFoldDB" id="A0A1Y2HYY4"/>
<evidence type="ECO:0000313" key="2">
    <source>
        <dbReference type="EMBL" id="ORZ38943.1"/>
    </source>
</evidence>